<feature type="domain" description="DNA mismatch repair protein S5" evidence="7">
    <location>
        <begin position="223"/>
        <end position="341"/>
    </location>
</feature>
<feature type="compositionally biased region" description="Basic and acidic residues" evidence="5">
    <location>
        <begin position="411"/>
        <end position="428"/>
    </location>
</feature>
<dbReference type="Pfam" id="PF08676">
    <property type="entry name" value="MutL_C"/>
    <property type="match status" value="1"/>
</dbReference>
<evidence type="ECO:0000256" key="1">
    <source>
        <dbReference type="ARBA" id="ARBA00006082"/>
    </source>
</evidence>
<organism evidence="8">
    <name type="scientific">Moorella thermoacetica Y72</name>
    <dbReference type="NCBI Taxonomy" id="1325331"/>
    <lineage>
        <taxon>Bacteria</taxon>
        <taxon>Bacillati</taxon>
        <taxon>Bacillota</taxon>
        <taxon>Clostridia</taxon>
        <taxon>Neomoorellales</taxon>
        <taxon>Neomoorellaceae</taxon>
        <taxon>Neomoorella</taxon>
    </lineage>
</organism>
<dbReference type="NCBIfam" id="TIGR00585">
    <property type="entry name" value="mutl"/>
    <property type="match status" value="1"/>
</dbReference>
<dbReference type="Gene3D" id="3.30.565.10">
    <property type="entry name" value="Histidine kinase-like ATPase, C-terminal domain"/>
    <property type="match status" value="1"/>
</dbReference>
<dbReference type="FunFam" id="3.30.565.10:FF:000003">
    <property type="entry name" value="DNA mismatch repair endonuclease MutL"/>
    <property type="match status" value="1"/>
</dbReference>
<dbReference type="InterPro" id="IPR014790">
    <property type="entry name" value="MutL_C"/>
</dbReference>
<feature type="region of interest" description="Disordered" evidence="5">
    <location>
        <begin position="352"/>
        <end position="377"/>
    </location>
</feature>
<dbReference type="Gene3D" id="3.30.1540.20">
    <property type="entry name" value="MutL, C-terminal domain, dimerisation subdomain"/>
    <property type="match status" value="1"/>
</dbReference>
<comment type="similarity">
    <text evidence="1 4">Belongs to the DNA mismatch repair MutL/HexB family.</text>
</comment>
<dbReference type="CDD" id="cd00782">
    <property type="entry name" value="MutL_Trans"/>
    <property type="match status" value="1"/>
</dbReference>
<dbReference type="GO" id="GO:0030983">
    <property type="term" value="F:mismatched DNA binding"/>
    <property type="evidence" value="ECO:0007669"/>
    <property type="project" value="InterPro"/>
</dbReference>
<keyword evidence="3 4" id="KW-0234">DNA repair</keyword>
<dbReference type="SUPFAM" id="SSF54211">
    <property type="entry name" value="Ribosomal protein S5 domain 2-like"/>
    <property type="match status" value="1"/>
</dbReference>
<dbReference type="GO" id="GO:0140664">
    <property type="term" value="F:ATP-dependent DNA damage sensor activity"/>
    <property type="evidence" value="ECO:0007669"/>
    <property type="project" value="InterPro"/>
</dbReference>
<dbReference type="PANTHER" id="PTHR10073:SF12">
    <property type="entry name" value="DNA MISMATCH REPAIR PROTEIN MLH1"/>
    <property type="match status" value="1"/>
</dbReference>
<dbReference type="InterPro" id="IPR038973">
    <property type="entry name" value="MutL/Mlh/Pms-like"/>
</dbReference>
<name>A0A0S6UHC2_NEOTH</name>
<dbReference type="InterPro" id="IPR036890">
    <property type="entry name" value="HATPase_C_sf"/>
</dbReference>
<evidence type="ECO:0000259" key="6">
    <source>
        <dbReference type="SMART" id="SM00853"/>
    </source>
</evidence>
<dbReference type="InterPro" id="IPR020667">
    <property type="entry name" value="DNA_mismatch_repair_MutL"/>
</dbReference>
<dbReference type="GO" id="GO:0006298">
    <property type="term" value="P:mismatch repair"/>
    <property type="evidence" value="ECO:0007669"/>
    <property type="project" value="UniProtKB-UniRule"/>
</dbReference>
<dbReference type="Proteomes" id="UP000063718">
    <property type="component" value="Unassembled WGS sequence"/>
</dbReference>
<dbReference type="HAMAP" id="MF_00149">
    <property type="entry name" value="DNA_mis_repair"/>
    <property type="match status" value="1"/>
</dbReference>
<feature type="region of interest" description="Disordered" evidence="5">
    <location>
        <begin position="130"/>
        <end position="152"/>
    </location>
</feature>
<evidence type="ECO:0000256" key="3">
    <source>
        <dbReference type="ARBA" id="ARBA00023204"/>
    </source>
</evidence>
<evidence type="ECO:0000256" key="5">
    <source>
        <dbReference type="SAM" id="MobiDB-lite"/>
    </source>
</evidence>
<dbReference type="InterPro" id="IPR020568">
    <property type="entry name" value="Ribosomal_Su5_D2-typ_SF"/>
</dbReference>
<dbReference type="GO" id="GO:0005524">
    <property type="term" value="F:ATP binding"/>
    <property type="evidence" value="ECO:0007669"/>
    <property type="project" value="InterPro"/>
</dbReference>
<dbReference type="PANTHER" id="PTHR10073">
    <property type="entry name" value="DNA MISMATCH REPAIR PROTEIN MLH, PMS, MUTL"/>
    <property type="match status" value="1"/>
</dbReference>
<feature type="domain" description="MutL C-terminal dimerisation" evidence="6">
    <location>
        <begin position="449"/>
        <end position="584"/>
    </location>
</feature>
<dbReference type="GO" id="GO:0016887">
    <property type="term" value="F:ATP hydrolysis activity"/>
    <property type="evidence" value="ECO:0007669"/>
    <property type="project" value="InterPro"/>
</dbReference>
<dbReference type="EMBL" id="DF238840">
    <property type="protein sequence ID" value="GAF26860.1"/>
    <property type="molecule type" value="Genomic_DNA"/>
</dbReference>
<proteinExistence type="inferred from homology"/>
<dbReference type="GO" id="GO:0032300">
    <property type="term" value="C:mismatch repair complex"/>
    <property type="evidence" value="ECO:0007669"/>
    <property type="project" value="InterPro"/>
</dbReference>
<evidence type="ECO:0000313" key="8">
    <source>
        <dbReference type="EMBL" id="GAF26860.1"/>
    </source>
</evidence>
<dbReference type="SMART" id="SM01340">
    <property type="entry name" value="DNA_mis_repair"/>
    <property type="match status" value="1"/>
</dbReference>
<evidence type="ECO:0000259" key="7">
    <source>
        <dbReference type="SMART" id="SM01340"/>
    </source>
</evidence>
<dbReference type="InterPro" id="IPR037198">
    <property type="entry name" value="MutL_C_sf"/>
</dbReference>
<accession>A0A0S6UHC2</accession>
<dbReference type="InterPro" id="IPR013507">
    <property type="entry name" value="DNA_mismatch_S5_2-like"/>
</dbReference>
<dbReference type="InterPro" id="IPR002099">
    <property type="entry name" value="MutL/Mlh/PMS"/>
</dbReference>
<dbReference type="InterPro" id="IPR042121">
    <property type="entry name" value="MutL_C_regsub"/>
</dbReference>
<comment type="function">
    <text evidence="4">This protein is involved in the repair of mismatches in DNA. It is required for dam-dependent methyl-directed DNA mismatch repair. May act as a 'molecular matchmaker', a protein that promotes the formation of a stable complex between two or more DNA-binding proteins in an ATP-dependent manner without itself being part of a final effector complex.</text>
</comment>
<dbReference type="SMART" id="SM00853">
    <property type="entry name" value="MutL_C"/>
    <property type="match status" value="1"/>
</dbReference>
<protein>
    <recommendedName>
        <fullName evidence="4">DNA mismatch repair protein MutL</fullName>
    </recommendedName>
</protein>
<gene>
    <name evidence="4" type="primary">mutL</name>
    <name evidence="8" type="ORF">MTY_2200</name>
</gene>
<dbReference type="InterPro" id="IPR042120">
    <property type="entry name" value="MutL_C_dimsub"/>
</dbReference>
<dbReference type="CDD" id="cd16926">
    <property type="entry name" value="HATPase_MutL-MLH-PMS-like"/>
    <property type="match status" value="1"/>
</dbReference>
<dbReference type="PROSITE" id="PS00058">
    <property type="entry name" value="DNA_MISMATCH_REPAIR_1"/>
    <property type="match status" value="1"/>
</dbReference>
<dbReference type="InterPro" id="IPR014762">
    <property type="entry name" value="DNA_mismatch_repair_CS"/>
</dbReference>
<dbReference type="Pfam" id="PF02518">
    <property type="entry name" value="HATPase_c"/>
    <property type="match status" value="1"/>
</dbReference>
<keyword evidence="2 4" id="KW-0227">DNA damage</keyword>
<evidence type="ECO:0000256" key="2">
    <source>
        <dbReference type="ARBA" id="ARBA00022763"/>
    </source>
</evidence>
<feature type="compositionally biased region" description="Basic and acidic residues" evidence="5">
    <location>
        <begin position="391"/>
        <end position="404"/>
    </location>
</feature>
<evidence type="ECO:0000256" key="4">
    <source>
        <dbReference type="HAMAP-Rule" id="MF_00149"/>
    </source>
</evidence>
<dbReference type="InterPro" id="IPR014721">
    <property type="entry name" value="Ribsml_uS5_D2-typ_fold_subgr"/>
</dbReference>
<dbReference type="SUPFAM" id="SSF118116">
    <property type="entry name" value="DNA mismatch repair protein MutL"/>
    <property type="match status" value="1"/>
</dbReference>
<dbReference type="AlphaFoldDB" id="A0A0S6UHC2"/>
<dbReference type="Gene3D" id="3.30.230.10">
    <property type="match status" value="1"/>
</dbReference>
<dbReference type="Pfam" id="PF01119">
    <property type="entry name" value="DNA_mis_repair"/>
    <property type="match status" value="1"/>
</dbReference>
<sequence length="629" mass="68419">MLKGAGDDSLTGSQETRITILDAMTANQIAAGEVVERPASVVKELVENSLDAAARHITVEIEGGGLQLIRVRDDGRGIEPEDAPLAFARHATSKIRRAADLARITTLGFRGEALASIAAVARVEMATRPPGRPGGTLVRVAGGKPPEVTETGCPPGTSVTVKDLFYNTPARRQYLKKPSTEARAIVATVERLALGHPGVAFSLSLDGRRSLATPGNGDLQAVLAALYGLEIGRELLPFNGSGAGWSLHGFTSPPWLHRSNRDQQVLLINGRYITNRLLTWAIESCYRNVIPAGRHPLFVLHLAVDPGEVDVNVHPAKLEVRLQREQDLARQVTNLVKGALFTPRAVAPVTISRSGDRKGAGSAPPVQQGFTFREPDKQARHWGEYVLRERARENREPEWPEKTGENTGAIRTREVPEGNGPVERDKPDPTGTETPAEETGKQVLPPLRALGQVFNTYILAGGEDGLYIIDQHAAHERCRYEALVKEGTPGSHPAQMLEPPLPLHLAPDMQVKLIDQIITLRELGFIIEEFGTGVFLLRSVPLGIPPGKEREVLEDFLAESTLPAPERLLKLIACHGAIKAGQSLAGAEMQKLLDDLRGVDHPYTCPHGRPAVVRLDEAQLARYFHRPLK</sequence>
<feature type="region of interest" description="Disordered" evidence="5">
    <location>
        <begin position="391"/>
        <end position="441"/>
    </location>
</feature>
<dbReference type="SUPFAM" id="SSF55874">
    <property type="entry name" value="ATPase domain of HSP90 chaperone/DNA topoisomerase II/histidine kinase"/>
    <property type="match status" value="1"/>
</dbReference>
<dbReference type="Gene3D" id="3.30.1370.100">
    <property type="entry name" value="MutL, C-terminal domain, regulatory subdomain"/>
    <property type="match status" value="1"/>
</dbReference>
<reference evidence="8" key="1">
    <citation type="journal article" date="2014" name="Gene">
        <title>Genome-guided analysis of transformation efficiency and carbon dioxide assimilation by Moorella thermoacetica Y72.</title>
        <authorList>
            <person name="Tsukahara K."/>
            <person name="Kita A."/>
            <person name="Nakashimada Y."/>
            <person name="Hoshino T."/>
            <person name="Murakami K."/>
        </authorList>
    </citation>
    <scope>NUCLEOTIDE SEQUENCE [LARGE SCALE GENOMIC DNA]</scope>
    <source>
        <strain evidence="8">Y72</strain>
    </source>
</reference>
<dbReference type="InterPro" id="IPR003594">
    <property type="entry name" value="HATPase_dom"/>
</dbReference>